<gene>
    <name evidence="1" type="ORF">SAMN05421846_11625</name>
</gene>
<evidence type="ECO:0008006" key="3">
    <source>
        <dbReference type="Google" id="ProtNLM"/>
    </source>
</evidence>
<dbReference type="RefSeq" id="WP_228400793.1">
    <property type="nucleotide sequence ID" value="NZ_FNDW01000016.1"/>
</dbReference>
<keyword evidence="2" id="KW-1185">Reference proteome</keyword>
<sequence length="153" mass="18243">MVKKSLHNPECIKEIVDRIHHLTQNSQPAWGKMDASQMMRHCNQVLQVPIGEIKLPEINFLFTAIGIVTKWEIQVFNNGIPRNMPTFQKLIVNFECDFKEEKENLLKTLEDYRICFQHKNLPDHHVLFGKMKEKDWGFLEYKHLHHHLKQFNV</sequence>
<organism evidence="1 2">
    <name type="scientific">Chryseobacterium taeanense</name>
    <dbReference type="NCBI Taxonomy" id="311334"/>
    <lineage>
        <taxon>Bacteria</taxon>
        <taxon>Pseudomonadati</taxon>
        <taxon>Bacteroidota</taxon>
        <taxon>Flavobacteriia</taxon>
        <taxon>Flavobacteriales</taxon>
        <taxon>Weeksellaceae</taxon>
        <taxon>Chryseobacterium group</taxon>
        <taxon>Chryseobacterium</taxon>
    </lineage>
</organism>
<dbReference type="STRING" id="311334.SAMN05421846_11625"/>
<accession>A0A1G8P0X4</accession>
<dbReference type="InterPro" id="IPR011463">
    <property type="entry name" value="DUF1569"/>
</dbReference>
<dbReference type="AlphaFoldDB" id="A0A1G8P0X4"/>
<evidence type="ECO:0000313" key="2">
    <source>
        <dbReference type="Proteomes" id="UP000198869"/>
    </source>
</evidence>
<dbReference type="Pfam" id="PF07606">
    <property type="entry name" value="DUF1569"/>
    <property type="match status" value="1"/>
</dbReference>
<dbReference type="Proteomes" id="UP000198869">
    <property type="component" value="Unassembled WGS sequence"/>
</dbReference>
<name>A0A1G8P0X4_9FLAO</name>
<evidence type="ECO:0000313" key="1">
    <source>
        <dbReference type="EMBL" id="SDI86089.1"/>
    </source>
</evidence>
<reference evidence="2" key="1">
    <citation type="submission" date="2016-10" db="EMBL/GenBank/DDBJ databases">
        <authorList>
            <person name="Varghese N."/>
            <person name="Submissions S."/>
        </authorList>
    </citation>
    <scope>NUCLEOTIDE SEQUENCE [LARGE SCALE GENOMIC DNA]</scope>
    <source>
        <strain evidence="2">DSM 17071</strain>
    </source>
</reference>
<protein>
    <recommendedName>
        <fullName evidence="3">DUF1569 domain-containing protein</fullName>
    </recommendedName>
</protein>
<proteinExistence type="predicted"/>
<dbReference type="EMBL" id="FNDW01000016">
    <property type="protein sequence ID" value="SDI86089.1"/>
    <property type="molecule type" value="Genomic_DNA"/>
</dbReference>